<name>A0AAE1F966_PETCI</name>
<feature type="compositionally biased region" description="Basic residues" evidence="1">
    <location>
        <begin position="107"/>
        <end position="121"/>
    </location>
</feature>
<feature type="compositionally biased region" description="Basic residues" evidence="1">
    <location>
        <begin position="271"/>
        <end position="282"/>
    </location>
</feature>
<feature type="compositionally biased region" description="Basic residues" evidence="1">
    <location>
        <begin position="163"/>
        <end position="175"/>
    </location>
</feature>
<feature type="region of interest" description="Disordered" evidence="1">
    <location>
        <begin position="799"/>
        <end position="824"/>
    </location>
</feature>
<feature type="compositionally biased region" description="Low complexity" evidence="1">
    <location>
        <begin position="220"/>
        <end position="270"/>
    </location>
</feature>
<keyword evidence="3" id="KW-1185">Reference proteome</keyword>
<feature type="compositionally biased region" description="Basic residues" evidence="1">
    <location>
        <begin position="314"/>
        <end position="327"/>
    </location>
</feature>
<dbReference type="EMBL" id="JAWQEG010002766">
    <property type="protein sequence ID" value="KAK3869865.1"/>
    <property type="molecule type" value="Genomic_DNA"/>
</dbReference>
<evidence type="ECO:0000256" key="1">
    <source>
        <dbReference type="SAM" id="MobiDB-lite"/>
    </source>
</evidence>
<protein>
    <submittedName>
        <fullName evidence="2">Uncharacterized protein</fullName>
    </submittedName>
</protein>
<feature type="region of interest" description="Disordered" evidence="1">
    <location>
        <begin position="463"/>
        <end position="754"/>
    </location>
</feature>
<feature type="compositionally biased region" description="Low complexity" evidence="1">
    <location>
        <begin position="300"/>
        <end position="313"/>
    </location>
</feature>
<organism evidence="2 3">
    <name type="scientific">Petrolisthes cinctipes</name>
    <name type="common">Flat porcelain crab</name>
    <dbReference type="NCBI Taxonomy" id="88211"/>
    <lineage>
        <taxon>Eukaryota</taxon>
        <taxon>Metazoa</taxon>
        <taxon>Ecdysozoa</taxon>
        <taxon>Arthropoda</taxon>
        <taxon>Crustacea</taxon>
        <taxon>Multicrustacea</taxon>
        <taxon>Malacostraca</taxon>
        <taxon>Eumalacostraca</taxon>
        <taxon>Eucarida</taxon>
        <taxon>Decapoda</taxon>
        <taxon>Pleocyemata</taxon>
        <taxon>Anomura</taxon>
        <taxon>Galatheoidea</taxon>
        <taxon>Porcellanidae</taxon>
        <taxon>Petrolisthes</taxon>
    </lineage>
</organism>
<sequence length="1511" mass="172982">MTTCGVSPKAVLGKSEYCLMVQHLWKVHQQEYERYYAQPHSHPLYHQEWITFISTRSRSVVELGGDPKDYDFYLEWKGVWMSRLQELEVEEWKIKKQDSLKASFIHAKSHSRGEHKHKHHPNVLGDDSPTRSTKSGSRSRSPSISPTQSTESGSRSRSPSTRLRSRSPSTRHRSRSPSTKFRSRSRYERLRSRSPCTKLRSRIPSTRFRSRNPSTKFRPRSPSTRLRSRIPSTRFRSRIPSTRFRSRSPSTRFRLRIPSTRLRSRSPSTRLRSRSPSKRFRSRSPSTSLRSWSLDVRLGSSSPSTRSRSQSPSKRLRSRSPSKRLRSRSPSTRSRSRSPYKRLRSRSPSTSLRSRSPSKRLRSRSPSKRLRSRSSSTRLRSRSPYERLGSRSSYTSLRSPSPSKRFRSRSPSTSLGSLSPSTSLKSESPFTRLRSYVKLRSQCGLGSRSPFVRLRSISPYSRLRSHHHNQLSDSTAHHHNQLSDSKTHHDNQLSDSTAHHDNQLSDSKTPHHNQLSDSTAHHHNQLSDSTAHHHNQLSDSTAHQDKHDEKLPSSLEEKPIEPVKDLSKIKSKKSESKKKHKKSSKKKKKKKKISHEADEEHKKKKEKKVSHEADKKDKNMKDKQHNSDKTLKEKKDGKDKKTKEKKHNSDKTLRKMKEKKVSHEADGKDKKTKVKEHDSDKTQKKGDDDGDELKKAMQKLVNDKVVNNSEAHVSVPDNDTNINSNPKSQCSVPINNEDKSVVPSETITKKDDNTESSKVLKMNIEKCTDKNKNTDIQDSVHKNMLLLKQYKETVMDKKMKKKEEELKNERKSCKKTTTSTTTKDEGIAELKRSLVTENISSPENSNDFLEKCLNEGKKYTLKSEIASTKHYEKIRSWERNSHDPREKTKRREYNESKRNFYVRRDSYELKGKTKRIECADLKRSSEKINLDKRSDCDELKRSSDNRSLYKRRFNEKRNSIEIKRSLDKRSNSDKLKRRLSQYSIHPEENNIFDFSHKHRDDDGISNNVKERRTQRKEEYSSCWRKDVKSRNETFPCGSKEHHKKKKNNVMTNYKDVIDVCSESLDSEDTMSPSRFSQFGKDAMSSTHNNSTSGKNRDNIKSQLKSSSEIYVSSESCASSIFDEAKITPKNIKGSLRKCFDLSDIENTSTSSILTWIESPVHKCDKNNIACSESYDDICYDSDEKEEDLSIIKELQEAGEDILILSDNDDERSSRMGDSNASHMNMNVELNLNKGGSSSIEVESGNVDRKSTQKIVPLFSDVNNSGDDSLSSADSDLCEVYEEIGRFFKSSESNNDVRTSASFTSHTDTSNDTNTDIEMNINWSDTDTSIEMNVDWSDNINNIIDVSNVQILNTLHLLNASGEVLGNMTQEVSCLYNTARELNTQELYFGPRQQAVLTGPSTSVSRDEENPAPWSIVMDAIAELRGEMVKLKEQTRRKGKGKIGRVRAAAPAELKPVARNSEVVCMAISDSDGSFFGFRSDAFAEDMEDGEIHDASLPGSVLLQSGPTDDVS</sequence>
<feature type="region of interest" description="Disordered" evidence="1">
    <location>
        <begin position="1065"/>
        <end position="1098"/>
    </location>
</feature>
<gene>
    <name evidence="2" type="ORF">Pcinc_024869</name>
</gene>
<feature type="compositionally biased region" description="Low complexity" evidence="1">
    <location>
        <begin position="346"/>
        <end position="355"/>
    </location>
</feature>
<feature type="compositionally biased region" description="Low complexity" evidence="1">
    <location>
        <begin position="283"/>
        <end position="293"/>
    </location>
</feature>
<feature type="compositionally biased region" description="Polar residues" evidence="1">
    <location>
        <begin position="504"/>
        <end position="518"/>
    </location>
</feature>
<feature type="compositionally biased region" description="Basic and acidic residues" evidence="1">
    <location>
        <begin position="609"/>
        <end position="695"/>
    </location>
</feature>
<comment type="caution">
    <text evidence="2">The sequence shown here is derived from an EMBL/GenBank/DDBJ whole genome shotgun (WGS) entry which is preliminary data.</text>
</comment>
<reference evidence="2" key="1">
    <citation type="submission" date="2023-10" db="EMBL/GenBank/DDBJ databases">
        <title>Genome assemblies of two species of porcelain crab, Petrolisthes cinctipes and Petrolisthes manimaculis (Anomura: Porcellanidae).</title>
        <authorList>
            <person name="Angst P."/>
        </authorList>
    </citation>
    <scope>NUCLEOTIDE SEQUENCE</scope>
    <source>
        <strain evidence="2">PB745_01</strain>
        <tissue evidence="2">Gill</tissue>
    </source>
</reference>
<feature type="compositionally biased region" description="Basic residues" evidence="1">
    <location>
        <begin position="356"/>
        <end position="372"/>
    </location>
</feature>
<feature type="compositionally biased region" description="Basic and acidic residues" evidence="1">
    <location>
        <begin position="542"/>
        <end position="574"/>
    </location>
</feature>
<feature type="compositionally biased region" description="Basic residues" evidence="1">
    <location>
        <begin position="334"/>
        <end position="345"/>
    </location>
</feature>
<feature type="compositionally biased region" description="Low complexity" evidence="1">
    <location>
        <begin position="390"/>
        <end position="429"/>
    </location>
</feature>
<evidence type="ECO:0000313" key="2">
    <source>
        <dbReference type="EMBL" id="KAK3869865.1"/>
    </source>
</evidence>
<accession>A0AAE1F966</accession>
<dbReference type="Proteomes" id="UP001286313">
    <property type="component" value="Unassembled WGS sequence"/>
</dbReference>
<feature type="compositionally biased region" description="Low complexity" evidence="1">
    <location>
        <begin position="130"/>
        <end position="162"/>
    </location>
</feature>
<proteinExistence type="predicted"/>
<evidence type="ECO:0000313" key="3">
    <source>
        <dbReference type="Proteomes" id="UP001286313"/>
    </source>
</evidence>
<feature type="compositionally biased region" description="Basic residues" evidence="1">
    <location>
        <begin position="575"/>
        <end position="593"/>
    </location>
</feature>
<feature type="compositionally biased region" description="Basic and acidic residues" evidence="1">
    <location>
        <begin position="799"/>
        <end position="811"/>
    </location>
</feature>
<feature type="region of interest" description="Disordered" evidence="1">
    <location>
        <begin position="106"/>
        <end position="429"/>
    </location>
</feature>
<feature type="compositionally biased region" description="Polar residues" evidence="1">
    <location>
        <begin position="705"/>
        <end position="734"/>
    </location>
</feature>
<feature type="compositionally biased region" description="Basic and acidic residues" evidence="1">
    <location>
        <begin position="485"/>
        <end position="503"/>
    </location>
</feature>
<feature type="compositionally biased region" description="Polar residues" evidence="1">
    <location>
        <begin position="1083"/>
        <end position="1093"/>
    </location>
</feature>